<organism evidence="12 13">
    <name type="scientific">Amaricoccus macauensis</name>
    <dbReference type="NCBI Taxonomy" id="57001"/>
    <lineage>
        <taxon>Bacteria</taxon>
        <taxon>Pseudomonadati</taxon>
        <taxon>Pseudomonadota</taxon>
        <taxon>Alphaproteobacteria</taxon>
        <taxon>Rhodobacterales</taxon>
        <taxon>Paracoccaceae</taxon>
        <taxon>Amaricoccus</taxon>
    </lineage>
</organism>
<accession>A0A840SXE8</accession>
<feature type="domain" description="Cation efflux protein cytoplasmic" evidence="11">
    <location>
        <begin position="207"/>
        <end position="284"/>
    </location>
</feature>
<evidence type="ECO:0000256" key="4">
    <source>
        <dbReference type="ARBA" id="ARBA00022475"/>
    </source>
</evidence>
<dbReference type="AlphaFoldDB" id="A0A840SXE8"/>
<dbReference type="FunFam" id="3.30.70.1350:FF:000002">
    <property type="entry name" value="Ferrous-iron efflux pump FieF"/>
    <property type="match status" value="1"/>
</dbReference>
<comment type="similarity">
    <text evidence="2">Belongs to the cation diffusion facilitator (CDF) transporter (TC 2.A.4) family.</text>
</comment>
<dbReference type="GO" id="GO:0015341">
    <property type="term" value="F:zinc efflux antiporter activity"/>
    <property type="evidence" value="ECO:0007669"/>
    <property type="project" value="TreeGrafter"/>
</dbReference>
<evidence type="ECO:0000256" key="1">
    <source>
        <dbReference type="ARBA" id="ARBA00004651"/>
    </source>
</evidence>
<dbReference type="GO" id="GO:0006882">
    <property type="term" value="P:intracellular zinc ion homeostasis"/>
    <property type="evidence" value="ECO:0007669"/>
    <property type="project" value="TreeGrafter"/>
</dbReference>
<keyword evidence="6 9" id="KW-1133">Transmembrane helix</keyword>
<proteinExistence type="inferred from homology"/>
<dbReference type="InterPro" id="IPR050291">
    <property type="entry name" value="CDF_Transporter"/>
</dbReference>
<dbReference type="InterPro" id="IPR002524">
    <property type="entry name" value="Cation_efflux"/>
</dbReference>
<keyword evidence="13" id="KW-1185">Reference proteome</keyword>
<keyword evidence="5 9" id="KW-0812">Transmembrane</keyword>
<feature type="transmembrane region" description="Helical" evidence="9">
    <location>
        <begin position="75"/>
        <end position="93"/>
    </location>
</feature>
<protein>
    <recommendedName>
        <fullName evidence="8">Protein p34</fullName>
    </recommendedName>
</protein>
<evidence type="ECO:0000256" key="6">
    <source>
        <dbReference type="ARBA" id="ARBA00022989"/>
    </source>
</evidence>
<evidence type="ECO:0000256" key="8">
    <source>
        <dbReference type="ARBA" id="ARBA00068882"/>
    </source>
</evidence>
<dbReference type="GO" id="GO:0015086">
    <property type="term" value="F:cadmium ion transmembrane transporter activity"/>
    <property type="evidence" value="ECO:0007669"/>
    <property type="project" value="TreeGrafter"/>
</dbReference>
<evidence type="ECO:0000256" key="5">
    <source>
        <dbReference type="ARBA" id="ARBA00022692"/>
    </source>
</evidence>
<dbReference type="GO" id="GO:0005886">
    <property type="term" value="C:plasma membrane"/>
    <property type="evidence" value="ECO:0007669"/>
    <property type="project" value="UniProtKB-SubCell"/>
</dbReference>
<reference evidence="12 13" key="1">
    <citation type="submission" date="2020-08" db="EMBL/GenBank/DDBJ databases">
        <title>Genomic Encyclopedia of Type Strains, Phase IV (KMG-IV): sequencing the most valuable type-strain genomes for metagenomic binning, comparative biology and taxonomic classification.</title>
        <authorList>
            <person name="Goeker M."/>
        </authorList>
    </citation>
    <scope>NUCLEOTIDE SEQUENCE [LARGE SCALE GENOMIC DNA]</scope>
    <source>
        <strain evidence="12 13">DSM 101730</strain>
    </source>
</reference>
<dbReference type="InterPro" id="IPR058533">
    <property type="entry name" value="Cation_efflux_TM"/>
</dbReference>
<name>A0A840SXE8_9RHOB</name>
<gene>
    <name evidence="12" type="ORF">HNP73_003735</name>
</gene>
<dbReference type="PANTHER" id="PTHR43840:SF15">
    <property type="entry name" value="MITOCHONDRIAL METAL TRANSPORTER 1-RELATED"/>
    <property type="match status" value="1"/>
</dbReference>
<feature type="transmembrane region" description="Helical" evidence="9">
    <location>
        <begin position="7"/>
        <end position="26"/>
    </location>
</feature>
<feature type="transmembrane region" description="Helical" evidence="9">
    <location>
        <begin position="32"/>
        <end position="55"/>
    </location>
</feature>
<sequence>MSGTVRIAAGSILIGILVLGIKWLAYMVTGSVALYSDALESFVNVVTAIAALLAVRLSEQPADHNHPYGHHKVEYFSAVLAGALIMVAALLILREAWGAIQAPRTIEAPGLGLALAGVASVINALWSWLLVSRGRKLRSPALVADGEHLISDVITSVGVVIGIALAIYTGWAILDPALAGFVALNILWSGWRVIRDSLGGLMDEAVSDQELERIRGVIAQNAEGAIEAHDVRTRNAGRVTFIDFHLVVPAQMPVSDAHDICDRIERELKETVEGSLITIHVEPENKAKHSGVVVV</sequence>
<evidence type="ECO:0000313" key="13">
    <source>
        <dbReference type="Proteomes" id="UP000549457"/>
    </source>
</evidence>
<dbReference type="Gene3D" id="1.20.1510.10">
    <property type="entry name" value="Cation efflux protein transmembrane domain"/>
    <property type="match status" value="1"/>
</dbReference>
<evidence type="ECO:0000256" key="9">
    <source>
        <dbReference type="SAM" id="Phobius"/>
    </source>
</evidence>
<keyword evidence="4" id="KW-1003">Cell membrane</keyword>
<dbReference type="InterPro" id="IPR027469">
    <property type="entry name" value="Cation_efflux_TMD_sf"/>
</dbReference>
<dbReference type="InterPro" id="IPR027470">
    <property type="entry name" value="Cation_efflux_CTD"/>
</dbReference>
<feature type="transmembrane region" description="Helical" evidence="9">
    <location>
        <begin position="113"/>
        <end position="131"/>
    </location>
</feature>
<comment type="subcellular location">
    <subcellularLocation>
        <location evidence="1">Cell membrane</location>
        <topology evidence="1">Multi-pass membrane protein</topology>
    </subcellularLocation>
</comment>
<evidence type="ECO:0000256" key="3">
    <source>
        <dbReference type="ARBA" id="ARBA00022448"/>
    </source>
</evidence>
<keyword evidence="3" id="KW-0813">Transport</keyword>
<evidence type="ECO:0000259" key="10">
    <source>
        <dbReference type="Pfam" id="PF01545"/>
    </source>
</evidence>
<evidence type="ECO:0000313" key="12">
    <source>
        <dbReference type="EMBL" id="MBB5223781.1"/>
    </source>
</evidence>
<dbReference type="RefSeq" id="WP_184153340.1">
    <property type="nucleotide sequence ID" value="NZ_JACHFM010000004.1"/>
</dbReference>
<feature type="transmembrane region" description="Helical" evidence="9">
    <location>
        <begin position="152"/>
        <end position="171"/>
    </location>
</feature>
<dbReference type="GO" id="GO:0015093">
    <property type="term" value="F:ferrous iron transmembrane transporter activity"/>
    <property type="evidence" value="ECO:0007669"/>
    <property type="project" value="TreeGrafter"/>
</dbReference>
<dbReference type="SUPFAM" id="SSF160240">
    <property type="entry name" value="Cation efflux protein cytoplasmic domain-like"/>
    <property type="match status" value="1"/>
</dbReference>
<dbReference type="EMBL" id="JACHFM010000004">
    <property type="protein sequence ID" value="MBB5223781.1"/>
    <property type="molecule type" value="Genomic_DNA"/>
</dbReference>
<dbReference type="Pfam" id="PF16916">
    <property type="entry name" value="ZT_dimer"/>
    <property type="match status" value="1"/>
</dbReference>
<dbReference type="Gene3D" id="3.30.70.1350">
    <property type="entry name" value="Cation efflux protein, cytoplasmic domain"/>
    <property type="match status" value="1"/>
</dbReference>
<dbReference type="PANTHER" id="PTHR43840">
    <property type="entry name" value="MITOCHONDRIAL METAL TRANSPORTER 1-RELATED"/>
    <property type="match status" value="1"/>
</dbReference>
<keyword evidence="7 9" id="KW-0472">Membrane</keyword>
<dbReference type="NCBIfam" id="TIGR01297">
    <property type="entry name" value="CDF"/>
    <property type="match status" value="1"/>
</dbReference>
<evidence type="ECO:0000256" key="2">
    <source>
        <dbReference type="ARBA" id="ARBA00008114"/>
    </source>
</evidence>
<feature type="domain" description="Cation efflux protein transmembrane" evidence="10">
    <location>
        <begin position="11"/>
        <end position="202"/>
    </location>
</feature>
<dbReference type="Pfam" id="PF01545">
    <property type="entry name" value="Cation_efflux"/>
    <property type="match status" value="1"/>
</dbReference>
<dbReference type="SUPFAM" id="SSF161111">
    <property type="entry name" value="Cation efflux protein transmembrane domain-like"/>
    <property type="match status" value="1"/>
</dbReference>
<evidence type="ECO:0000256" key="7">
    <source>
        <dbReference type="ARBA" id="ARBA00023136"/>
    </source>
</evidence>
<dbReference type="InterPro" id="IPR036837">
    <property type="entry name" value="Cation_efflux_CTD_sf"/>
</dbReference>
<comment type="caution">
    <text evidence="12">The sequence shown here is derived from an EMBL/GenBank/DDBJ whole genome shotgun (WGS) entry which is preliminary data.</text>
</comment>
<evidence type="ECO:0000259" key="11">
    <source>
        <dbReference type="Pfam" id="PF16916"/>
    </source>
</evidence>
<dbReference type="Proteomes" id="UP000549457">
    <property type="component" value="Unassembled WGS sequence"/>
</dbReference>